<gene>
    <name evidence="1" type="ORF">QAD02_022703</name>
</gene>
<keyword evidence="2" id="KW-1185">Reference proteome</keyword>
<accession>A0ACC2PUD9</accession>
<organism evidence="1 2">
    <name type="scientific">Eretmocerus hayati</name>
    <dbReference type="NCBI Taxonomy" id="131215"/>
    <lineage>
        <taxon>Eukaryota</taxon>
        <taxon>Metazoa</taxon>
        <taxon>Ecdysozoa</taxon>
        <taxon>Arthropoda</taxon>
        <taxon>Hexapoda</taxon>
        <taxon>Insecta</taxon>
        <taxon>Pterygota</taxon>
        <taxon>Neoptera</taxon>
        <taxon>Endopterygota</taxon>
        <taxon>Hymenoptera</taxon>
        <taxon>Apocrita</taxon>
        <taxon>Proctotrupomorpha</taxon>
        <taxon>Chalcidoidea</taxon>
        <taxon>Aphelinidae</taxon>
        <taxon>Aphelininae</taxon>
        <taxon>Eretmocerus</taxon>
    </lineage>
</organism>
<dbReference type="EMBL" id="CM056741">
    <property type="protein sequence ID" value="KAJ8686909.1"/>
    <property type="molecule type" value="Genomic_DNA"/>
</dbReference>
<dbReference type="Proteomes" id="UP001239111">
    <property type="component" value="Chromosome 1"/>
</dbReference>
<sequence length="213" mass="23652">MHSELVVHWKEVASQGLPGTDKLELIEKYSLPQNCTSSDPTKLNPKVRIALKPGIRSRDGRIVVKQQTIAASLVYTAKALAYLLKDSRDLQDLPVIESLSDTIVFLAMVQQNESIMRRSLILANIKCFLRDMLATTPIDEFLFGSNLDESLKAAKTLEAAAKDLQAPSKKFVPNHQKKSAIPPRQPAANRRSSGGNKNQSLNKKPLQQQSRPK</sequence>
<evidence type="ECO:0000313" key="1">
    <source>
        <dbReference type="EMBL" id="KAJ8686909.1"/>
    </source>
</evidence>
<proteinExistence type="predicted"/>
<protein>
    <submittedName>
        <fullName evidence="1">Uncharacterized protein</fullName>
    </submittedName>
</protein>
<name>A0ACC2PUD9_9HYME</name>
<evidence type="ECO:0000313" key="2">
    <source>
        <dbReference type="Proteomes" id="UP001239111"/>
    </source>
</evidence>
<comment type="caution">
    <text evidence="1">The sequence shown here is derived from an EMBL/GenBank/DDBJ whole genome shotgun (WGS) entry which is preliminary data.</text>
</comment>
<reference evidence="1" key="1">
    <citation type="submission" date="2023-04" db="EMBL/GenBank/DDBJ databases">
        <title>A chromosome-level genome assembly of the parasitoid wasp Eretmocerus hayati.</title>
        <authorList>
            <person name="Zhong Y."/>
            <person name="Liu S."/>
            <person name="Liu Y."/>
        </authorList>
    </citation>
    <scope>NUCLEOTIDE SEQUENCE</scope>
    <source>
        <strain evidence="1">ZJU_SS_LIU_2023</strain>
    </source>
</reference>